<dbReference type="GO" id="GO:0003697">
    <property type="term" value="F:single-stranded DNA binding"/>
    <property type="evidence" value="ECO:0007669"/>
    <property type="project" value="InterPro"/>
</dbReference>
<feature type="domain" description="N-terminal" evidence="1">
    <location>
        <begin position="13"/>
        <end position="114"/>
    </location>
</feature>
<evidence type="ECO:0000259" key="1">
    <source>
        <dbReference type="Pfam" id="PF08401"/>
    </source>
</evidence>
<dbReference type="Proteomes" id="UP000030377">
    <property type="component" value="Unassembled WGS sequence"/>
</dbReference>
<sequence length="137" mass="14565">MRKKENPNKEKARQLAQQIANMTDEQKAQWLARVPILTIDGSALSGNNQLLAALQCQTATMVGGFQQWIAAGRVVQEGQSALYIFAPTGARKAEASAPSNEAGAAEAAEAPTVRFVMVPVFDVAQTKELPAERAAAA</sequence>
<protein>
    <recommendedName>
        <fullName evidence="1">N-terminal domain-containing protein</fullName>
    </recommendedName>
</protein>
<dbReference type="EMBL" id="JRPN01000042">
    <property type="protein sequence ID" value="KGT73707.1"/>
    <property type="molecule type" value="Genomic_DNA"/>
</dbReference>
<dbReference type="Pfam" id="PF08401">
    <property type="entry name" value="ArdcN"/>
    <property type="match status" value="1"/>
</dbReference>
<organism evidence="2 3">
    <name type="scientific">Bradyrhizobium japonicum</name>
    <dbReference type="NCBI Taxonomy" id="375"/>
    <lineage>
        <taxon>Bacteria</taxon>
        <taxon>Pseudomonadati</taxon>
        <taxon>Pseudomonadota</taxon>
        <taxon>Alphaproteobacteria</taxon>
        <taxon>Hyphomicrobiales</taxon>
        <taxon>Nitrobacteraceae</taxon>
        <taxon>Bradyrhizobium</taxon>
    </lineage>
</organism>
<comment type="caution">
    <text evidence="2">The sequence shown here is derived from an EMBL/GenBank/DDBJ whole genome shotgun (WGS) entry which is preliminary data.</text>
</comment>
<reference evidence="2 3" key="1">
    <citation type="submission" date="2014-09" db="EMBL/GenBank/DDBJ databases">
        <title>Draft genome of Bradyrhizobium japonicum Is-34.</title>
        <authorList>
            <person name="Tsurumaru H."/>
            <person name="Yamakawa T."/>
            <person name="Hashimoto S."/>
            <person name="Okizaki K."/>
            <person name="Kanesaki Y."/>
            <person name="Yoshikawa H."/>
            <person name="Yajima S."/>
        </authorList>
    </citation>
    <scope>NUCLEOTIDE SEQUENCE [LARGE SCALE GENOMIC DNA]</scope>
    <source>
        <strain evidence="2 3">Is-34</strain>
    </source>
</reference>
<dbReference type="AlphaFoldDB" id="A0A0A3XGZ0"/>
<evidence type="ECO:0000313" key="3">
    <source>
        <dbReference type="Proteomes" id="UP000030377"/>
    </source>
</evidence>
<name>A0A0A3XGZ0_BRAJP</name>
<gene>
    <name evidence="2" type="ORF">MA20_42940</name>
</gene>
<proteinExistence type="predicted"/>
<dbReference type="InterPro" id="IPR013610">
    <property type="entry name" value="ArdC_N"/>
</dbReference>
<evidence type="ECO:0000313" key="2">
    <source>
        <dbReference type="EMBL" id="KGT73707.1"/>
    </source>
</evidence>
<accession>A0A0A3XGZ0</accession>